<dbReference type="Gene3D" id="3.10.100.10">
    <property type="entry name" value="Mannose-Binding Protein A, subunit A"/>
    <property type="match status" value="1"/>
</dbReference>
<evidence type="ECO:0000256" key="1">
    <source>
        <dbReference type="ARBA" id="ARBA00023157"/>
    </source>
</evidence>
<dbReference type="PROSITE" id="PS00018">
    <property type="entry name" value="EF_HAND_1"/>
    <property type="match status" value="2"/>
</dbReference>
<keyword evidence="3" id="KW-0812">Transmembrane</keyword>
<dbReference type="CDD" id="cd00037">
    <property type="entry name" value="CLECT"/>
    <property type="match status" value="1"/>
</dbReference>
<dbReference type="InterPro" id="IPR016187">
    <property type="entry name" value="CTDL_fold"/>
</dbReference>
<keyword evidence="6" id="KW-1185">Reference proteome</keyword>
<feature type="region of interest" description="Disordered" evidence="2">
    <location>
        <begin position="742"/>
        <end position="893"/>
    </location>
</feature>
<dbReference type="InterPro" id="IPR018247">
    <property type="entry name" value="EF_Hand_1_Ca_BS"/>
</dbReference>
<evidence type="ECO:0000259" key="4">
    <source>
        <dbReference type="PROSITE" id="PS50041"/>
    </source>
</evidence>
<feature type="non-terminal residue" evidence="5">
    <location>
        <position position="1214"/>
    </location>
</feature>
<sequence>MRSYSKKLDNLVLTSDLDGNRALSVEEVRKAQTLFKDDENAKQALNELLQYDQDNDGQLSEAELHAAREAKIRADRIELLKYLEGRFAEIVTRKGNYGNMFAFIIFVGFYFAILFLQRMAFVAYSVTDSVSNTVLPQDDCGFYVPMFTSTGSVYLWLETLTEQVWQDPTCGDKICEHPYEYPGFGLTPDKTGCSADCGVNGNTSIVNFTMFSSQWLNEGDDEVHEDFLDDTQWNLCSSRTGLQSGSYDMGVVSFDSFQKNSEGLYEVRPEVDDVFCWWDAWQRFSTVAEVVSTELHLLNAEWKVLVDAPFGGVRMEMTNTSSGEVLASLDYCAQPCGVQDPCAGGSYCTFNPSNGHNTVDTYHFMPGACTACPKDEGGCPTSDDNNQHDDCNQACFPERKDYGDHSDDSQTSGSNVDMWNAYPPVNESLWETVSLRYYCDPLSDSGASPLPANVYVESIDYCKAMCQSHSGCVRINVMLVVAADPASVQCNLISTRCGGEGALSGGPAGDGARSEVVYAAFQLTGEASPTMEELEAGYIQAYASVPCEDNAPKAMLLLNVKGSNPSSYAVELRRQSAGPVDRGTMDGTACALPFSVGGSSRADCVWQSDRARGFQANVARQSGWTCPTASAEPNVDVQILPNPILTTNEPMTWADAKLHCEGELASSLYIVHNEVQHEALTTLTMSAPGNRVWLGGFTGSLDAITTSKYENPYEDWYSYEEFAPQRKLLHVDNRKLMQVDSSDMTSTEYAGGDADPTASPTEYSGGDGDLTASPTEYSGGGGDPTASPTDYSGGGGDPPSSQASSTDYAGGDADPTASPTEYSGGDGDLTASPTEYSGGGGDPTASPTDYSGGGGDPPSSQASSTDYAGGDADPTASPTEYSGGGGDPTASPSTESLECYGVYCWLDGTQVSGSQLQNMDYSMDYSDAAFQAWCENSPDLVNQVDRCLGQHSDCWFDDDCNEALIAVCSAPVQACGIADEWASQPEGFHQCDMQGQGLYLEGSDLTAGWHTIEFCGMTSSDEYVLSAYDKQGLIGGAGWNGGSVLLASDKNTWSAELTARFADMSCDSFGEMTFTLDSLPESPLSQPSAAVSDFMHSKGFAGYVTSAITRLPAEASHESDACPEGQLFVRGIVEFPEASSPVAWALRDAEGILSPILTKPPKVGISAHDTFCLDVTVEGVYRVVILDSKGSTGKVEIVNAGGCKLGAVSFNSSS</sequence>
<evidence type="ECO:0000313" key="5">
    <source>
        <dbReference type="EMBL" id="KAK3239630.1"/>
    </source>
</evidence>
<dbReference type="Gene3D" id="1.10.238.10">
    <property type="entry name" value="EF-hand"/>
    <property type="match status" value="1"/>
</dbReference>
<evidence type="ECO:0000313" key="6">
    <source>
        <dbReference type="Proteomes" id="UP001190700"/>
    </source>
</evidence>
<dbReference type="AlphaFoldDB" id="A0AAE0BPQ5"/>
<gene>
    <name evidence="5" type="ORF">CYMTET_50455</name>
</gene>
<comment type="caution">
    <text evidence="5">The sequence shown here is derived from an EMBL/GenBank/DDBJ whole genome shotgun (WGS) entry which is preliminary data.</text>
</comment>
<name>A0AAE0BPQ5_9CHLO</name>
<keyword evidence="3" id="KW-1133">Transmembrane helix</keyword>
<dbReference type="SUPFAM" id="SSF56436">
    <property type="entry name" value="C-type lectin-like"/>
    <property type="match status" value="1"/>
</dbReference>
<dbReference type="PROSITE" id="PS00615">
    <property type="entry name" value="C_TYPE_LECTIN_1"/>
    <property type="match status" value="1"/>
</dbReference>
<feature type="domain" description="C-type lectin" evidence="4">
    <location>
        <begin position="901"/>
        <end position="969"/>
    </location>
</feature>
<accession>A0AAE0BPQ5</accession>
<keyword evidence="1" id="KW-1015">Disulfide bond</keyword>
<keyword evidence="3" id="KW-0472">Membrane</keyword>
<proteinExistence type="predicted"/>
<dbReference type="EMBL" id="LGRX02033859">
    <property type="protein sequence ID" value="KAK3239630.1"/>
    <property type="molecule type" value="Genomic_DNA"/>
</dbReference>
<dbReference type="InterPro" id="IPR016186">
    <property type="entry name" value="C-type_lectin-like/link_sf"/>
</dbReference>
<dbReference type="InterPro" id="IPR018378">
    <property type="entry name" value="C-type_lectin_CS"/>
</dbReference>
<feature type="transmembrane region" description="Helical" evidence="3">
    <location>
        <begin position="101"/>
        <end position="124"/>
    </location>
</feature>
<reference evidence="5 6" key="1">
    <citation type="journal article" date="2015" name="Genome Biol. Evol.">
        <title>Comparative Genomics of a Bacterivorous Green Alga Reveals Evolutionary Causalities and Consequences of Phago-Mixotrophic Mode of Nutrition.</title>
        <authorList>
            <person name="Burns J.A."/>
            <person name="Paasch A."/>
            <person name="Narechania A."/>
            <person name="Kim E."/>
        </authorList>
    </citation>
    <scope>NUCLEOTIDE SEQUENCE [LARGE SCALE GENOMIC DNA]</scope>
    <source>
        <strain evidence="5 6">PLY_AMNH</strain>
    </source>
</reference>
<evidence type="ECO:0000256" key="2">
    <source>
        <dbReference type="SAM" id="MobiDB-lite"/>
    </source>
</evidence>
<dbReference type="PROSITE" id="PS50041">
    <property type="entry name" value="C_TYPE_LECTIN_2"/>
    <property type="match status" value="1"/>
</dbReference>
<dbReference type="InterPro" id="IPR001304">
    <property type="entry name" value="C-type_lectin-like"/>
</dbReference>
<dbReference type="Proteomes" id="UP001190700">
    <property type="component" value="Unassembled WGS sequence"/>
</dbReference>
<organism evidence="5 6">
    <name type="scientific">Cymbomonas tetramitiformis</name>
    <dbReference type="NCBI Taxonomy" id="36881"/>
    <lineage>
        <taxon>Eukaryota</taxon>
        <taxon>Viridiplantae</taxon>
        <taxon>Chlorophyta</taxon>
        <taxon>Pyramimonadophyceae</taxon>
        <taxon>Pyramimonadales</taxon>
        <taxon>Pyramimonadaceae</taxon>
        <taxon>Cymbomonas</taxon>
    </lineage>
</organism>
<evidence type="ECO:0000256" key="3">
    <source>
        <dbReference type="SAM" id="Phobius"/>
    </source>
</evidence>
<protein>
    <recommendedName>
        <fullName evidence="4">C-type lectin domain-containing protein</fullName>
    </recommendedName>
</protein>